<organism evidence="1">
    <name type="scientific">Pantoea phage Survivor</name>
    <dbReference type="NCBI Taxonomy" id="3232176"/>
    <lineage>
        <taxon>Viruses</taxon>
        <taxon>Duplodnaviria</taxon>
        <taxon>Heunggongvirae</taxon>
        <taxon>Uroviricota</taxon>
        <taxon>Caudoviricetes</taxon>
    </lineage>
</organism>
<name>A0AAU8L0V5_9CAUD</name>
<dbReference type="EMBL" id="PP885733">
    <property type="protein sequence ID" value="XCN28282.1"/>
    <property type="molecule type" value="Genomic_DNA"/>
</dbReference>
<sequence>MAIRNEYTLPNGSKLRVAGNNLKEVGVVLSAIGNRLQDLLERRLTGLDFVHQINFDGQFDLRQDMDGKTYKYTGVRFRESSPVTKVQITICTLFGGTRKVIIEAFEYNGARTWTRMDADIDTLSKAAVFLQRRGRKAQYGKNCHCQVCQGPVLEEHLKPHRVCDACTYIVIN</sequence>
<proteinExistence type="predicted"/>
<evidence type="ECO:0000313" key="1">
    <source>
        <dbReference type="EMBL" id="XCN28282.1"/>
    </source>
</evidence>
<protein>
    <submittedName>
        <fullName evidence="1">Uncharacterized protein</fullName>
    </submittedName>
</protein>
<reference evidence="1" key="1">
    <citation type="submission" date="2024-06" db="EMBL/GenBank/DDBJ databases">
        <authorList>
            <person name="Gannavaram S."/>
            <person name="Nemani S."/>
            <person name="Datta M."/>
            <person name="Picchiottino A."/>
            <person name="Mereddy A."/>
            <person name="Gannavaram N."/>
            <person name="Honeycutt C."/>
            <person name="Tran D."/>
            <person name="Choi K."/>
            <person name="Srinivasan K."/>
            <person name="Johnson A."/>
        </authorList>
    </citation>
    <scope>NUCLEOTIDE SEQUENCE</scope>
</reference>
<accession>A0AAU8L0V5</accession>